<evidence type="ECO:0000313" key="2">
    <source>
        <dbReference type="Proteomes" id="UP000241769"/>
    </source>
</evidence>
<protein>
    <submittedName>
        <fullName evidence="1">Uncharacterized protein</fullName>
    </submittedName>
</protein>
<keyword evidence="2" id="KW-1185">Reference proteome</keyword>
<sequence>MGGTLDPLSRLTRDALVHGVLEYIPLIDRLPLAFVSKGLMGAVHQSAHSEDMETEVHRRVPRGICVTELKVLPSRGHILSTVETGDIDSLEYILHLPPKSCVMQRPQLEKGLIALSFVAHMLSATLQGSGLRHDPSAMDTHMNRFKLKSLITAVAAHHHHVHILTKILLDTDKISLWNSTPEDVHLNELFQRAHVHELMDASTAATYGSLSTLVWLMEHQLLELRWDGTHSSLDRIVTGQIERGDIECLEWLEEKGVFEQVQPTAALRWIESAILSRDIKRVEFILRVCRMQSQIDARMIGLSMRGEDEMLTDWLMERHPCSLDSLLPSVPDVQAPWLVEWMNRREPVGPDRYERIILYRTGDTKGRTDPREMMEKLWELGVRPEDKAFDLAVQKADFTVLHWMRMKGGGREEYEDTLDWIWSNRHRLDEKKEKKSFRLNFFKKRENKVGRVTRALFEDAWDCYIPSVLEWLHKHKYERDDEDGLTMCHRVALKQGSTPALRWLIERRYHMRGQPSHYTEEEILDCLMLIVNRASLILPVRGVDPSPRRVVPLNEPQSSQYCLFHRCNNDFFHPAFFTKLLSHCQYHKTILNTSETTMESLDTKHVLTSRVCVVTNQSSLVDAAFELFNHQKVKLSTST</sequence>
<name>A0A2P6MYZ4_9EUKA</name>
<gene>
    <name evidence="1" type="ORF">PROFUN_06205</name>
</gene>
<proteinExistence type="predicted"/>
<evidence type="ECO:0000313" key="1">
    <source>
        <dbReference type="EMBL" id="PRP76927.1"/>
    </source>
</evidence>
<dbReference type="InParanoid" id="A0A2P6MYZ4"/>
<accession>A0A2P6MYZ4</accession>
<dbReference type="EMBL" id="MDYQ01000292">
    <property type="protein sequence ID" value="PRP76927.1"/>
    <property type="molecule type" value="Genomic_DNA"/>
</dbReference>
<reference evidence="1 2" key="1">
    <citation type="journal article" date="2018" name="Genome Biol. Evol.">
        <title>Multiple Roots of Fruiting Body Formation in Amoebozoa.</title>
        <authorList>
            <person name="Hillmann F."/>
            <person name="Forbes G."/>
            <person name="Novohradska S."/>
            <person name="Ferling I."/>
            <person name="Riege K."/>
            <person name="Groth M."/>
            <person name="Westermann M."/>
            <person name="Marz M."/>
            <person name="Spaller T."/>
            <person name="Winckler T."/>
            <person name="Schaap P."/>
            <person name="Glockner G."/>
        </authorList>
    </citation>
    <scope>NUCLEOTIDE SEQUENCE [LARGE SCALE GENOMIC DNA]</scope>
    <source>
        <strain evidence="1 2">Jena</strain>
    </source>
</reference>
<organism evidence="1 2">
    <name type="scientific">Planoprotostelium fungivorum</name>
    <dbReference type="NCBI Taxonomy" id="1890364"/>
    <lineage>
        <taxon>Eukaryota</taxon>
        <taxon>Amoebozoa</taxon>
        <taxon>Evosea</taxon>
        <taxon>Variosea</taxon>
        <taxon>Cavosteliida</taxon>
        <taxon>Cavosteliaceae</taxon>
        <taxon>Planoprotostelium</taxon>
    </lineage>
</organism>
<dbReference type="Proteomes" id="UP000241769">
    <property type="component" value="Unassembled WGS sequence"/>
</dbReference>
<dbReference type="AlphaFoldDB" id="A0A2P6MYZ4"/>
<comment type="caution">
    <text evidence="1">The sequence shown here is derived from an EMBL/GenBank/DDBJ whole genome shotgun (WGS) entry which is preliminary data.</text>
</comment>